<comment type="function">
    <text evidence="2">May be involved in the metabolism of insect hormones and in the breakdown of synthetic insecticides.</text>
</comment>
<dbReference type="KEGG" id="dwi:6642092"/>
<dbReference type="PANTHER" id="PTHR24292:SF54">
    <property type="entry name" value="CYP9F3-RELATED"/>
    <property type="match status" value="1"/>
</dbReference>
<feature type="binding site" description="axial binding residue" evidence="14">
    <location>
        <position position="467"/>
    </location>
    <ligand>
        <name>heme</name>
        <dbReference type="ChEBI" id="CHEBI:30413"/>
    </ligand>
    <ligandPart>
        <name>Fe</name>
        <dbReference type="ChEBI" id="CHEBI:18248"/>
    </ligandPart>
</feature>
<dbReference type="eggNOG" id="KOG0158">
    <property type="taxonomic scope" value="Eukaryota"/>
</dbReference>
<evidence type="ECO:0000256" key="7">
    <source>
        <dbReference type="ARBA" id="ARBA00022723"/>
    </source>
</evidence>
<dbReference type="OrthoDB" id="2789670at2759"/>
<dbReference type="InterPro" id="IPR017972">
    <property type="entry name" value="Cyt_P450_CS"/>
</dbReference>
<dbReference type="EC" id="1.14.-.-" evidence="16"/>
<evidence type="ECO:0000256" key="14">
    <source>
        <dbReference type="PIRSR" id="PIRSR602401-1"/>
    </source>
</evidence>
<evidence type="ECO:0000256" key="8">
    <source>
        <dbReference type="ARBA" id="ARBA00022824"/>
    </source>
</evidence>
<dbReference type="Gene3D" id="1.10.630.10">
    <property type="entry name" value="Cytochrome P450"/>
    <property type="match status" value="1"/>
</dbReference>
<dbReference type="InParanoid" id="B4MX43"/>
<keyword evidence="6 14" id="KW-0349">Heme</keyword>
<dbReference type="PhylomeDB" id="B4MX43"/>
<dbReference type="OMA" id="RRKDNEF"/>
<dbReference type="EMBL" id="CH963857">
    <property type="protein sequence ID" value="EDW76682.1"/>
    <property type="molecule type" value="Genomic_DNA"/>
</dbReference>
<dbReference type="GO" id="GO:0005506">
    <property type="term" value="F:iron ion binding"/>
    <property type="evidence" value="ECO:0007669"/>
    <property type="project" value="InterPro"/>
</dbReference>
<dbReference type="PRINTS" id="PR00385">
    <property type="entry name" value="P450"/>
</dbReference>
<dbReference type="InterPro" id="IPR002401">
    <property type="entry name" value="Cyt_P450_E_grp-I"/>
</dbReference>
<dbReference type="PANTHER" id="PTHR24292">
    <property type="entry name" value="CYTOCHROME P450"/>
    <property type="match status" value="1"/>
</dbReference>
<keyword evidence="8" id="KW-0256">Endoplasmic reticulum</keyword>
<evidence type="ECO:0000256" key="5">
    <source>
        <dbReference type="ARBA" id="ARBA00010617"/>
    </source>
</evidence>
<name>B4MX43_DROWI</name>
<dbReference type="GO" id="GO:0016705">
    <property type="term" value="F:oxidoreductase activity, acting on paired donors, with incorporation or reduction of molecular oxygen"/>
    <property type="evidence" value="ECO:0007669"/>
    <property type="project" value="InterPro"/>
</dbReference>
<dbReference type="GO" id="GO:0005789">
    <property type="term" value="C:endoplasmic reticulum membrane"/>
    <property type="evidence" value="ECO:0007669"/>
    <property type="project" value="UniProtKB-SubCell"/>
</dbReference>
<organism evidence="16 17">
    <name type="scientific">Drosophila willistoni</name>
    <name type="common">Fruit fly</name>
    <dbReference type="NCBI Taxonomy" id="7260"/>
    <lineage>
        <taxon>Eukaryota</taxon>
        <taxon>Metazoa</taxon>
        <taxon>Ecdysozoa</taxon>
        <taxon>Arthropoda</taxon>
        <taxon>Hexapoda</taxon>
        <taxon>Insecta</taxon>
        <taxon>Pterygota</taxon>
        <taxon>Neoptera</taxon>
        <taxon>Endopterygota</taxon>
        <taxon>Diptera</taxon>
        <taxon>Brachycera</taxon>
        <taxon>Muscomorpha</taxon>
        <taxon>Ephydroidea</taxon>
        <taxon>Drosophilidae</taxon>
        <taxon>Drosophila</taxon>
        <taxon>Sophophora</taxon>
    </lineage>
</organism>
<dbReference type="STRING" id="7260.B4MX43"/>
<evidence type="ECO:0000256" key="1">
    <source>
        <dbReference type="ARBA" id="ARBA00001971"/>
    </source>
</evidence>
<gene>
    <name evidence="16" type="primary">Dwil\GK14534</name>
    <name evidence="16" type="ORF">Dwil_GK14534</name>
</gene>
<keyword evidence="10 15" id="KW-0560">Oxidoreductase</keyword>
<dbReference type="GO" id="GO:0004497">
    <property type="term" value="F:monooxygenase activity"/>
    <property type="evidence" value="ECO:0007669"/>
    <property type="project" value="UniProtKB-KW"/>
</dbReference>
<dbReference type="PRINTS" id="PR00463">
    <property type="entry name" value="EP450I"/>
</dbReference>
<protein>
    <submittedName>
        <fullName evidence="16">Uncharacterized protein</fullName>
        <ecNumber evidence="16">1.14.-.-</ecNumber>
    </submittedName>
</protein>
<reference evidence="16 17" key="1">
    <citation type="journal article" date="2007" name="Nature">
        <title>Evolution of genes and genomes on the Drosophila phylogeny.</title>
        <authorList>
            <consortium name="Drosophila 12 Genomes Consortium"/>
            <person name="Clark A.G."/>
            <person name="Eisen M.B."/>
            <person name="Smith D.R."/>
            <person name="Bergman C.M."/>
            <person name="Oliver B."/>
            <person name="Markow T.A."/>
            <person name="Kaufman T.C."/>
            <person name="Kellis M."/>
            <person name="Gelbart W."/>
            <person name="Iyer V.N."/>
            <person name="Pollard D.A."/>
            <person name="Sackton T.B."/>
            <person name="Larracuente A.M."/>
            <person name="Singh N.D."/>
            <person name="Abad J.P."/>
            <person name="Abt D.N."/>
            <person name="Adryan B."/>
            <person name="Aguade M."/>
            <person name="Akashi H."/>
            <person name="Anderson W.W."/>
            <person name="Aquadro C.F."/>
            <person name="Ardell D.H."/>
            <person name="Arguello R."/>
            <person name="Artieri C.G."/>
            <person name="Barbash D.A."/>
            <person name="Barker D."/>
            <person name="Barsanti P."/>
            <person name="Batterham P."/>
            <person name="Batzoglou S."/>
            <person name="Begun D."/>
            <person name="Bhutkar A."/>
            <person name="Blanco E."/>
            <person name="Bosak S.A."/>
            <person name="Bradley R.K."/>
            <person name="Brand A.D."/>
            <person name="Brent M.R."/>
            <person name="Brooks A.N."/>
            <person name="Brown R.H."/>
            <person name="Butlin R.K."/>
            <person name="Caggese C."/>
            <person name="Calvi B.R."/>
            <person name="Bernardo de Carvalho A."/>
            <person name="Caspi A."/>
            <person name="Castrezana S."/>
            <person name="Celniker S.E."/>
            <person name="Chang J.L."/>
            <person name="Chapple C."/>
            <person name="Chatterji S."/>
            <person name="Chinwalla A."/>
            <person name="Civetta A."/>
            <person name="Clifton S.W."/>
            <person name="Comeron J.M."/>
            <person name="Costello J.C."/>
            <person name="Coyne J.A."/>
            <person name="Daub J."/>
            <person name="David R.G."/>
            <person name="Delcher A.L."/>
            <person name="Delehaunty K."/>
            <person name="Do C.B."/>
            <person name="Ebling H."/>
            <person name="Edwards K."/>
            <person name="Eickbush T."/>
            <person name="Evans J.D."/>
            <person name="Filipski A."/>
            <person name="Findeiss S."/>
            <person name="Freyhult E."/>
            <person name="Fulton L."/>
            <person name="Fulton R."/>
            <person name="Garcia A.C."/>
            <person name="Gardiner A."/>
            <person name="Garfield D.A."/>
            <person name="Garvin B.E."/>
            <person name="Gibson G."/>
            <person name="Gilbert D."/>
            <person name="Gnerre S."/>
            <person name="Godfrey J."/>
            <person name="Good R."/>
            <person name="Gotea V."/>
            <person name="Gravely B."/>
            <person name="Greenberg A.J."/>
            <person name="Griffiths-Jones S."/>
            <person name="Gross S."/>
            <person name="Guigo R."/>
            <person name="Gustafson E.A."/>
            <person name="Haerty W."/>
            <person name="Hahn M.W."/>
            <person name="Halligan D.L."/>
            <person name="Halpern A.L."/>
            <person name="Halter G.M."/>
            <person name="Han M.V."/>
            <person name="Heger A."/>
            <person name="Hillier L."/>
            <person name="Hinrichs A.S."/>
            <person name="Holmes I."/>
            <person name="Hoskins R.A."/>
            <person name="Hubisz M.J."/>
            <person name="Hultmark D."/>
            <person name="Huntley M.A."/>
            <person name="Jaffe D.B."/>
            <person name="Jagadeeshan S."/>
            <person name="Jeck W.R."/>
            <person name="Johnson J."/>
            <person name="Jones C.D."/>
            <person name="Jordan W.C."/>
            <person name="Karpen G.H."/>
            <person name="Kataoka E."/>
            <person name="Keightley P.D."/>
            <person name="Kheradpour P."/>
            <person name="Kirkness E.F."/>
            <person name="Koerich L.B."/>
            <person name="Kristiansen K."/>
            <person name="Kudrna D."/>
            <person name="Kulathinal R.J."/>
            <person name="Kumar S."/>
            <person name="Kwok R."/>
            <person name="Lander E."/>
            <person name="Langley C.H."/>
            <person name="Lapoint R."/>
            <person name="Lazzaro B.P."/>
            <person name="Lee S.J."/>
            <person name="Levesque L."/>
            <person name="Li R."/>
            <person name="Lin C.F."/>
            <person name="Lin M.F."/>
            <person name="Lindblad-Toh K."/>
            <person name="Llopart A."/>
            <person name="Long M."/>
            <person name="Low L."/>
            <person name="Lozovsky E."/>
            <person name="Lu J."/>
            <person name="Luo M."/>
            <person name="Machado C.A."/>
            <person name="Makalowski W."/>
            <person name="Marzo M."/>
            <person name="Matsuda M."/>
            <person name="Matzkin L."/>
            <person name="McAllister B."/>
            <person name="McBride C.S."/>
            <person name="McKernan B."/>
            <person name="McKernan K."/>
            <person name="Mendez-Lago M."/>
            <person name="Minx P."/>
            <person name="Mollenhauer M.U."/>
            <person name="Montooth K."/>
            <person name="Mount S.M."/>
            <person name="Mu X."/>
            <person name="Myers E."/>
            <person name="Negre B."/>
            <person name="Newfeld S."/>
            <person name="Nielsen R."/>
            <person name="Noor M.A."/>
            <person name="O'Grady P."/>
            <person name="Pachter L."/>
            <person name="Papaceit M."/>
            <person name="Parisi M.J."/>
            <person name="Parisi M."/>
            <person name="Parts L."/>
            <person name="Pedersen J.S."/>
            <person name="Pesole G."/>
            <person name="Phillippy A.M."/>
            <person name="Ponting C.P."/>
            <person name="Pop M."/>
            <person name="Porcelli D."/>
            <person name="Powell J.R."/>
            <person name="Prohaska S."/>
            <person name="Pruitt K."/>
            <person name="Puig M."/>
            <person name="Quesneville H."/>
            <person name="Ram K.R."/>
            <person name="Rand D."/>
            <person name="Rasmussen M.D."/>
            <person name="Reed L.K."/>
            <person name="Reenan R."/>
            <person name="Reily A."/>
            <person name="Remington K.A."/>
            <person name="Rieger T.T."/>
            <person name="Ritchie M.G."/>
            <person name="Robin C."/>
            <person name="Rogers Y.H."/>
            <person name="Rohde C."/>
            <person name="Rozas J."/>
            <person name="Rubenfield M.J."/>
            <person name="Ruiz A."/>
            <person name="Russo S."/>
            <person name="Salzberg S.L."/>
            <person name="Sanchez-Gracia A."/>
            <person name="Saranga D.J."/>
            <person name="Sato H."/>
            <person name="Schaeffer S.W."/>
            <person name="Schatz M.C."/>
            <person name="Schlenke T."/>
            <person name="Schwartz R."/>
            <person name="Segarra C."/>
            <person name="Singh R.S."/>
            <person name="Sirot L."/>
            <person name="Sirota M."/>
            <person name="Sisneros N.B."/>
            <person name="Smith C.D."/>
            <person name="Smith T.F."/>
            <person name="Spieth J."/>
            <person name="Stage D.E."/>
            <person name="Stark A."/>
            <person name="Stephan W."/>
            <person name="Strausberg R.L."/>
            <person name="Strempel S."/>
            <person name="Sturgill D."/>
            <person name="Sutton G."/>
            <person name="Sutton G.G."/>
            <person name="Tao W."/>
            <person name="Teichmann S."/>
            <person name="Tobari Y.N."/>
            <person name="Tomimura Y."/>
            <person name="Tsolas J.M."/>
            <person name="Valente V.L."/>
            <person name="Venter E."/>
            <person name="Venter J.C."/>
            <person name="Vicario S."/>
            <person name="Vieira F.G."/>
            <person name="Vilella A.J."/>
            <person name="Villasante A."/>
            <person name="Walenz B."/>
            <person name="Wang J."/>
            <person name="Wasserman M."/>
            <person name="Watts T."/>
            <person name="Wilson D."/>
            <person name="Wilson R.K."/>
            <person name="Wing R.A."/>
            <person name="Wolfner M.F."/>
            <person name="Wong A."/>
            <person name="Wong G.K."/>
            <person name="Wu C.I."/>
            <person name="Wu G."/>
            <person name="Yamamoto D."/>
            <person name="Yang H.P."/>
            <person name="Yang S.P."/>
            <person name="Yorke J.A."/>
            <person name="Yoshida K."/>
            <person name="Zdobnov E."/>
            <person name="Zhang P."/>
            <person name="Zhang Y."/>
            <person name="Zimin A.V."/>
            <person name="Baldwin J."/>
            <person name="Abdouelleil A."/>
            <person name="Abdulkadir J."/>
            <person name="Abebe A."/>
            <person name="Abera B."/>
            <person name="Abreu J."/>
            <person name="Acer S.C."/>
            <person name="Aftuck L."/>
            <person name="Alexander A."/>
            <person name="An P."/>
            <person name="Anderson E."/>
            <person name="Anderson S."/>
            <person name="Arachi H."/>
            <person name="Azer M."/>
            <person name="Bachantsang P."/>
            <person name="Barry A."/>
            <person name="Bayul T."/>
            <person name="Berlin A."/>
            <person name="Bessette D."/>
            <person name="Bloom T."/>
            <person name="Blye J."/>
            <person name="Boguslavskiy L."/>
            <person name="Bonnet C."/>
            <person name="Boukhgalter B."/>
            <person name="Bourzgui I."/>
            <person name="Brown A."/>
            <person name="Cahill P."/>
            <person name="Channer S."/>
            <person name="Cheshatsang Y."/>
            <person name="Chuda L."/>
            <person name="Citroen M."/>
            <person name="Collymore A."/>
            <person name="Cooke P."/>
            <person name="Costello M."/>
            <person name="D'Aco K."/>
            <person name="Daza R."/>
            <person name="De Haan G."/>
            <person name="DeGray S."/>
            <person name="DeMaso C."/>
            <person name="Dhargay N."/>
            <person name="Dooley K."/>
            <person name="Dooley E."/>
            <person name="Doricent M."/>
            <person name="Dorje P."/>
            <person name="Dorjee K."/>
            <person name="Dupes A."/>
            <person name="Elong R."/>
            <person name="Falk J."/>
            <person name="Farina A."/>
            <person name="Faro S."/>
            <person name="Ferguson D."/>
            <person name="Fisher S."/>
            <person name="Foley C.D."/>
            <person name="Franke A."/>
            <person name="Friedrich D."/>
            <person name="Gadbois L."/>
            <person name="Gearin G."/>
            <person name="Gearin C.R."/>
            <person name="Giannoukos G."/>
            <person name="Goode T."/>
            <person name="Graham J."/>
            <person name="Grandbois E."/>
            <person name="Grewal S."/>
            <person name="Gyaltsen K."/>
            <person name="Hafez N."/>
            <person name="Hagos B."/>
            <person name="Hall J."/>
            <person name="Henson C."/>
            <person name="Hollinger A."/>
            <person name="Honan T."/>
            <person name="Huard M.D."/>
            <person name="Hughes L."/>
            <person name="Hurhula B."/>
            <person name="Husby M.E."/>
            <person name="Kamat A."/>
            <person name="Kanga B."/>
            <person name="Kashin S."/>
            <person name="Khazanovich D."/>
            <person name="Kisner P."/>
            <person name="Lance K."/>
            <person name="Lara M."/>
            <person name="Lee W."/>
            <person name="Lennon N."/>
            <person name="Letendre F."/>
            <person name="LeVine R."/>
            <person name="Lipovsky A."/>
            <person name="Liu X."/>
            <person name="Liu J."/>
            <person name="Liu S."/>
            <person name="Lokyitsang T."/>
            <person name="Lokyitsang Y."/>
            <person name="Lubonja R."/>
            <person name="Lui A."/>
            <person name="MacDonald P."/>
            <person name="Magnisalis V."/>
            <person name="Maru K."/>
            <person name="Matthews C."/>
            <person name="McCusker W."/>
            <person name="McDonough S."/>
            <person name="Mehta T."/>
            <person name="Meldrim J."/>
            <person name="Meneus L."/>
            <person name="Mihai O."/>
            <person name="Mihalev A."/>
            <person name="Mihova T."/>
            <person name="Mittelman R."/>
            <person name="Mlenga V."/>
            <person name="Montmayeur A."/>
            <person name="Mulrain L."/>
            <person name="Navidi A."/>
            <person name="Naylor J."/>
            <person name="Negash T."/>
            <person name="Nguyen T."/>
            <person name="Nguyen N."/>
            <person name="Nicol R."/>
            <person name="Norbu C."/>
            <person name="Norbu N."/>
            <person name="Novod N."/>
            <person name="O'Neill B."/>
            <person name="Osman S."/>
            <person name="Markiewicz E."/>
            <person name="Oyono O.L."/>
            <person name="Patti C."/>
            <person name="Phunkhang P."/>
            <person name="Pierre F."/>
            <person name="Priest M."/>
            <person name="Raghuraman S."/>
            <person name="Rege F."/>
            <person name="Reyes R."/>
            <person name="Rise C."/>
            <person name="Rogov P."/>
            <person name="Ross K."/>
            <person name="Ryan E."/>
            <person name="Settipalli S."/>
            <person name="Shea T."/>
            <person name="Sherpa N."/>
            <person name="Shi L."/>
            <person name="Shih D."/>
            <person name="Sparrow T."/>
            <person name="Spaulding J."/>
            <person name="Stalker J."/>
            <person name="Stange-Thomann N."/>
            <person name="Stavropoulos S."/>
            <person name="Stone C."/>
            <person name="Strader C."/>
            <person name="Tesfaye S."/>
            <person name="Thomson T."/>
            <person name="Thoulutsang Y."/>
            <person name="Thoulutsang D."/>
            <person name="Topham K."/>
            <person name="Topping I."/>
            <person name="Tsamla T."/>
            <person name="Vassiliev H."/>
            <person name="Vo A."/>
            <person name="Wangchuk T."/>
            <person name="Wangdi T."/>
            <person name="Weiand M."/>
            <person name="Wilkinson J."/>
            <person name="Wilson A."/>
            <person name="Yadav S."/>
            <person name="Young G."/>
            <person name="Yu Q."/>
            <person name="Zembek L."/>
            <person name="Zhong D."/>
            <person name="Zimmer A."/>
            <person name="Zwirko Z."/>
            <person name="Jaffe D.B."/>
            <person name="Alvarez P."/>
            <person name="Brockman W."/>
            <person name="Butler J."/>
            <person name="Chin C."/>
            <person name="Gnerre S."/>
            <person name="Grabherr M."/>
            <person name="Kleber M."/>
            <person name="Mauceli E."/>
            <person name="MacCallum I."/>
        </authorList>
    </citation>
    <scope>NUCLEOTIDE SEQUENCE [LARGE SCALE GENOMIC DNA]</scope>
    <source>
        <strain evidence="17">Tucson 14030-0811.24</strain>
    </source>
</reference>
<dbReference type="InterPro" id="IPR001128">
    <property type="entry name" value="Cyt_P450"/>
</dbReference>
<evidence type="ECO:0000256" key="11">
    <source>
        <dbReference type="ARBA" id="ARBA00023004"/>
    </source>
</evidence>
<dbReference type="Pfam" id="PF00067">
    <property type="entry name" value="p450"/>
    <property type="match status" value="1"/>
</dbReference>
<keyword evidence="9" id="KW-0492">Microsome</keyword>
<dbReference type="AlphaFoldDB" id="B4MX43"/>
<dbReference type="InterPro" id="IPR036396">
    <property type="entry name" value="Cyt_P450_sf"/>
</dbReference>
<dbReference type="InterPro" id="IPR050476">
    <property type="entry name" value="Insect_CytP450_Detox"/>
</dbReference>
<evidence type="ECO:0000256" key="6">
    <source>
        <dbReference type="ARBA" id="ARBA00022617"/>
    </source>
</evidence>
<dbReference type="CDD" id="cd11056">
    <property type="entry name" value="CYP6-like"/>
    <property type="match status" value="1"/>
</dbReference>
<evidence type="ECO:0000256" key="3">
    <source>
        <dbReference type="ARBA" id="ARBA00004174"/>
    </source>
</evidence>
<dbReference type="PROSITE" id="PS00086">
    <property type="entry name" value="CYTOCHROME_P450"/>
    <property type="match status" value="1"/>
</dbReference>
<keyword evidence="13" id="KW-0472">Membrane</keyword>
<evidence type="ECO:0000256" key="2">
    <source>
        <dbReference type="ARBA" id="ARBA00003690"/>
    </source>
</evidence>
<proteinExistence type="inferred from homology"/>
<evidence type="ECO:0000256" key="12">
    <source>
        <dbReference type="ARBA" id="ARBA00023033"/>
    </source>
</evidence>
<dbReference type="Proteomes" id="UP000007798">
    <property type="component" value="Unassembled WGS sequence"/>
</dbReference>
<evidence type="ECO:0000256" key="10">
    <source>
        <dbReference type="ARBA" id="ARBA00023002"/>
    </source>
</evidence>
<accession>B4MX43</accession>
<dbReference type="SUPFAM" id="SSF48264">
    <property type="entry name" value="Cytochrome P450"/>
    <property type="match status" value="1"/>
</dbReference>
<evidence type="ECO:0000256" key="15">
    <source>
        <dbReference type="RuleBase" id="RU000461"/>
    </source>
</evidence>
<keyword evidence="17" id="KW-1185">Reference proteome</keyword>
<evidence type="ECO:0000256" key="4">
    <source>
        <dbReference type="ARBA" id="ARBA00004406"/>
    </source>
</evidence>
<evidence type="ECO:0000313" key="17">
    <source>
        <dbReference type="Proteomes" id="UP000007798"/>
    </source>
</evidence>
<dbReference type="HOGENOM" id="CLU_001570_5_2_1"/>
<comment type="subcellular location">
    <subcellularLocation>
        <location evidence="4">Endoplasmic reticulum membrane</location>
        <topology evidence="4">Peripheral membrane protein</topology>
    </subcellularLocation>
    <subcellularLocation>
        <location evidence="3">Microsome membrane</location>
        <topology evidence="3">Peripheral membrane protein</topology>
    </subcellularLocation>
</comment>
<dbReference type="GO" id="GO:0020037">
    <property type="term" value="F:heme binding"/>
    <property type="evidence" value="ECO:0007669"/>
    <property type="project" value="InterPro"/>
</dbReference>
<comment type="cofactor">
    <cofactor evidence="1 14">
        <name>heme</name>
        <dbReference type="ChEBI" id="CHEBI:30413"/>
    </cofactor>
</comment>
<dbReference type="FunFam" id="1.10.630.10:FF:000042">
    <property type="entry name" value="Cytochrome P450"/>
    <property type="match status" value="1"/>
</dbReference>
<evidence type="ECO:0000256" key="13">
    <source>
        <dbReference type="ARBA" id="ARBA00023136"/>
    </source>
</evidence>
<evidence type="ECO:0000313" key="16">
    <source>
        <dbReference type="EMBL" id="EDW76682.1"/>
    </source>
</evidence>
<keyword evidence="7 14" id="KW-0479">Metal-binding</keyword>
<dbReference type="FunCoup" id="B4MX43">
    <property type="interactions" value="22"/>
</dbReference>
<evidence type="ECO:0000256" key="9">
    <source>
        <dbReference type="ARBA" id="ARBA00022848"/>
    </source>
</evidence>
<keyword evidence="12 15" id="KW-0503">Monooxygenase</keyword>
<comment type="similarity">
    <text evidence="5 15">Belongs to the cytochrome P450 family.</text>
</comment>
<keyword evidence="11 14" id="KW-0408">Iron</keyword>
<sequence length="524" mass="60554">MDSIASSSTLLIALALPLLALFLYKWSKATHDTFIKRGVAHSKPKALLGNVPISGFFGRLPVLKLMIDQHMEFKGSKVYGVYALRDPLIFLRDSELIKLVGIQKFDYFVNHNAMQNNMNESILSKSLISLRNEQWREMRNILTPAFTGSKLRAMYELLQECSAEAVQHIQEQLPKAQDGAIELEMRDFFTCYANDVIATVAFGVKVNSFRRKDNEFFRIGQSLTVFNYKTMTKAVLFALMPRIMRLLKVQVMDPKVIDYFKSLVLMAMKYRKEHNVVRPDMIHLLMEAKRLRSEDFKKENQDDTKHWYSDLSDDDLLAQCLLFFFAGYGIISTALCFLTYELCMNQDVQKNLYEEILSVQQDLEGNLLSYEDIKRMKYLDMVIMEGLRKWPPAISTDRECCKDIDLKDETGQVIFSAKAGDVLQIPIFAIHHDPEHFEEPEKFNPERFSNGVNPFTYLPFGLGPRNCIGNRLALMELKLIIYQLVLNFKLMPAEKTVSNMLESVVGHNMQPKEGFWLKFQPHTH</sequence>